<sequence>LSNSGAKNSTDTTTAVNGTTTGASSAEQIKFQGIEAHQKMFLAEGSNTISPYENFENTDYFYRPDLHNTLSPDFDYKIPSFVSNEYVNDYNGDVPGESDYSGGFGSIEF</sequence>
<protein>
    <submittedName>
        <fullName evidence="2">Uncharacterized protein</fullName>
    </submittedName>
</protein>
<feature type="non-terminal residue" evidence="2">
    <location>
        <position position="1"/>
    </location>
</feature>
<name>A0A8J2PT71_9HEXA</name>
<dbReference type="EMBL" id="CAJVCH010541545">
    <property type="protein sequence ID" value="CAG7826901.1"/>
    <property type="molecule type" value="Genomic_DNA"/>
</dbReference>
<comment type="caution">
    <text evidence="2">The sequence shown here is derived from an EMBL/GenBank/DDBJ whole genome shotgun (WGS) entry which is preliminary data.</text>
</comment>
<organism evidence="2 3">
    <name type="scientific">Allacma fusca</name>
    <dbReference type="NCBI Taxonomy" id="39272"/>
    <lineage>
        <taxon>Eukaryota</taxon>
        <taxon>Metazoa</taxon>
        <taxon>Ecdysozoa</taxon>
        <taxon>Arthropoda</taxon>
        <taxon>Hexapoda</taxon>
        <taxon>Collembola</taxon>
        <taxon>Symphypleona</taxon>
        <taxon>Sminthuridae</taxon>
        <taxon>Allacma</taxon>
    </lineage>
</organism>
<reference evidence="2" key="1">
    <citation type="submission" date="2021-06" db="EMBL/GenBank/DDBJ databases">
        <authorList>
            <person name="Hodson N. C."/>
            <person name="Mongue J. A."/>
            <person name="Jaron S. K."/>
        </authorList>
    </citation>
    <scope>NUCLEOTIDE SEQUENCE</scope>
</reference>
<feature type="region of interest" description="Disordered" evidence="1">
    <location>
        <begin position="1"/>
        <end position="24"/>
    </location>
</feature>
<evidence type="ECO:0000313" key="3">
    <source>
        <dbReference type="Proteomes" id="UP000708208"/>
    </source>
</evidence>
<evidence type="ECO:0000313" key="2">
    <source>
        <dbReference type="EMBL" id="CAG7826901.1"/>
    </source>
</evidence>
<dbReference type="Proteomes" id="UP000708208">
    <property type="component" value="Unassembled WGS sequence"/>
</dbReference>
<keyword evidence="3" id="KW-1185">Reference proteome</keyword>
<dbReference type="AlphaFoldDB" id="A0A8J2PT71"/>
<evidence type="ECO:0000256" key="1">
    <source>
        <dbReference type="SAM" id="MobiDB-lite"/>
    </source>
</evidence>
<accession>A0A8J2PT71</accession>
<gene>
    <name evidence="2" type="ORF">AFUS01_LOCUS36931</name>
</gene>
<feature type="compositionally biased region" description="Low complexity" evidence="1">
    <location>
        <begin position="8"/>
        <end position="24"/>
    </location>
</feature>
<proteinExistence type="predicted"/>